<evidence type="ECO:0000313" key="1">
    <source>
        <dbReference type="EMBL" id="CAK5277639.1"/>
    </source>
</evidence>
<protein>
    <submittedName>
        <fullName evidence="1">Uncharacterized protein</fullName>
    </submittedName>
</protein>
<evidence type="ECO:0000313" key="2">
    <source>
        <dbReference type="Proteomes" id="UP001295794"/>
    </source>
</evidence>
<gene>
    <name evidence="1" type="ORF">MYCIT1_LOCUS26647</name>
</gene>
<feature type="non-terminal residue" evidence="1">
    <location>
        <position position="79"/>
    </location>
</feature>
<accession>A0AAD2HMN9</accession>
<organism evidence="1 2">
    <name type="scientific">Mycena citricolor</name>
    <dbReference type="NCBI Taxonomy" id="2018698"/>
    <lineage>
        <taxon>Eukaryota</taxon>
        <taxon>Fungi</taxon>
        <taxon>Dikarya</taxon>
        <taxon>Basidiomycota</taxon>
        <taxon>Agaricomycotina</taxon>
        <taxon>Agaricomycetes</taxon>
        <taxon>Agaricomycetidae</taxon>
        <taxon>Agaricales</taxon>
        <taxon>Marasmiineae</taxon>
        <taxon>Mycenaceae</taxon>
        <taxon>Mycena</taxon>
    </lineage>
</organism>
<dbReference type="AlphaFoldDB" id="A0AAD2HMN9"/>
<dbReference type="Proteomes" id="UP001295794">
    <property type="component" value="Unassembled WGS sequence"/>
</dbReference>
<name>A0AAD2HMN9_9AGAR</name>
<sequence>PVCHGRWISARDHPSGTGCDIGPFSQCQCCGRYVAHRRGTTLSFKHLTTGFIITKRMLDMFKRSTDPPEYSWLYGLPAV</sequence>
<comment type="caution">
    <text evidence="1">The sequence shown here is derived from an EMBL/GenBank/DDBJ whole genome shotgun (WGS) entry which is preliminary data.</text>
</comment>
<reference evidence="1" key="1">
    <citation type="submission" date="2023-11" db="EMBL/GenBank/DDBJ databases">
        <authorList>
            <person name="De Vega J J."/>
            <person name="De Vega J J."/>
        </authorList>
    </citation>
    <scope>NUCLEOTIDE SEQUENCE</scope>
</reference>
<keyword evidence="2" id="KW-1185">Reference proteome</keyword>
<proteinExistence type="predicted"/>
<feature type="non-terminal residue" evidence="1">
    <location>
        <position position="1"/>
    </location>
</feature>
<dbReference type="EMBL" id="CAVNYO010000419">
    <property type="protein sequence ID" value="CAK5277639.1"/>
    <property type="molecule type" value="Genomic_DNA"/>
</dbReference>